<evidence type="ECO:0000313" key="8">
    <source>
        <dbReference type="EMBL" id="QEH31616.1"/>
    </source>
</evidence>
<dbReference type="GO" id="GO:0005506">
    <property type="term" value="F:iron ion binding"/>
    <property type="evidence" value="ECO:0007669"/>
    <property type="project" value="InterPro"/>
</dbReference>
<evidence type="ECO:0000259" key="7">
    <source>
        <dbReference type="Pfam" id="PF04116"/>
    </source>
</evidence>
<feature type="transmembrane region" description="Helical" evidence="6">
    <location>
        <begin position="21"/>
        <end position="39"/>
    </location>
</feature>
<keyword evidence="9" id="KW-1185">Reference proteome</keyword>
<keyword evidence="2 6" id="KW-0812">Transmembrane</keyword>
<feature type="transmembrane region" description="Helical" evidence="6">
    <location>
        <begin position="142"/>
        <end position="163"/>
    </location>
</feature>
<dbReference type="AlphaFoldDB" id="A0A5B9VSZ4"/>
<feature type="transmembrane region" description="Helical" evidence="6">
    <location>
        <begin position="92"/>
        <end position="112"/>
    </location>
</feature>
<dbReference type="RefSeq" id="WP_148590223.1">
    <property type="nucleotide sequence ID" value="NZ_CP042997.1"/>
</dbReference>
<keyword evidence="4 6" id="KW-0472">Membrane</keyword>
<dbReference type="Proteomes" id="UP000324233">
    <property type="component" value="Chromosome"/>
</dbReference>
<dbReference type="OrthoDB" id="9770329at2"/>
<feature type="region of interest" description="Disordered" evidence="5">
    <location>
        <begin position="246"/>
        <end position="271"/>
    </location>
</feature>
<dbReference type="EMBL" id="CP042997">
    <property type="protein sequence ID" value="QEH31616.1"/>
    <property type="molecule type" value="Genomic_DNA"/>
</dbReference>
<dbReference type="GO" id="GO:0016020">
    <property type="term" value="C:membrane"/>
    <property type="evidence" value="ECO:0007669"/>
    <property type="project" value="UniProtKB-SubCell"/>
</dbReference>
<name>A0A5B9VSZ4_9BACT</name>
<dbReference type="InterPro" id="IPR006694">
    <property type="entry name" value="Fatty_acid_hydroxylase"/>
</dbReference>
<evidence type="ECO:0000256" key="3">
    <source>
        <dbReference type="ARBA" id="ARBA00022989"/>
    </source>
</evidence>
<sequence>MNSILDAFARMSFGEALGWMLAENVILFAVAILAGHLLILASRSRRIGPPPPPVEGAEIAWAASCVALNTLVTVAGWGLWRSGYIVIRRDTGARAWLDAIVLLMLMDLAMYVTHRIAHHPWAFPLAHATHHHYDRPRPLDLFVLNPIEVLGFGALWLSVLWLYTSSWLGIVIYLTLNLAFGVVGHLGVEPLPESWAGHPVLRLLGTSTFHAGHHRDDGGNFGFYTSIWDILFGTLHPRIPRLTARVRSDRPPTIEPSGGPSGHVRRGGADR</sequence>
<feature type="transmembrane region" description="Helical" evidence="6">
    <location>
        <begin position="170"/>
        <end position="188"/>
    </location>
</feature>
<gene>
    <name evidence="8" type="ORF">OJF2_00810</name>
</gene>
<proteinExistence type="predicted"/>
<reference evidence="8 9" key="1">
    <citation type="submission" date="2019-08" db="EMBL/GenBank/DDBJ databases">
        <title>Deep-cultivation of Planctomycetes and their phenomic and genomic characterization uncovers novel biology.</title>
        <authorList>
            <person name="Wiegand S."/>
            <person name="Jogler M."/>
            <person name="Boedeker C."/>
            <person name="Pinto D."/>
            <person name="Vollmers J."/>
            <person name="Rivas-Marin E."/>
            <person name="Kohn T."/>
            <person name="Peeters S.H."/>
            <person name="Heuer A."/>
            <person name="Rast P."/>
            <person name="Oberbeckmann S."/>
            <person name="Bunk B."/>
            <person name="Jeske O."/>
            <person name="Meyerdierks A."/>
            <person name="Storesund J.E."/>
            <person name="Kallscheuer N."/>
            <person name="Luecker S."/>
            <person name="Lage O.M."/>
            <person name="Pohl T."/>
            <person name="Merkel B.J."/>
            <person name="Hornburger P."/>
            <person name="Mueller R.-W."/>
            <person name="Bruemmer F."/>
            <person name="Labrenz M."/>
            <person name="Spormann A.M."/>
            <person name="Op den Camp H."/>
            <person name="Overmann J."/>
            <person name="Amann R."/>
            <person name="Jetten M.S.M."/>
            <person name="Mascher T."/>
            <person name="Medema M.H."/>
            <person name="Devos D.P."/>
            <person name="Kaster A.-K."/>
            <person name="Ovreas L."/>
            <person name="Rohde M."/>
            <person name="Galperin M.Y."/>
            <person name="Jogler C."/>
        </authorList>
    </citation>
    <scope>NUCLEOTIDE SEQUENCE [LARGE SCALE GENOMIC DNA]</scope>
    <source>
        <strain evidence="8 9">OJF2</strain>
    </source>
</reference>
<evidence type="ECO:0000256" key="1">
    <source>
        <dbReference type="ARBA" id="ARBA00004370"/>
    </source>
</evidence>
<evidence type="ECO:0000256" key="4">
    <source>
        <dbReference type="ARBA" id="ARBA00023136"/>
    </source>
</evidence>
<dbReference type="Pfam" id="PF04116">
    <property type="entry name" value="FA_hydroxylase"/>
    <property type="match status" value="1"/>
</dbReference>
<dbReference type="PANTHER" id="PTHR11863">
    <property type="entry name" value="STEROL DESATURASE"/>
    <property type="match status" value="1"/>
</dbReference>
<accession>A0A5B9VSZ4</accession>
<dbReference type="GO" id="GO:0016491">
    <property type="term" value="F:oxidoreductase activity"/>
    <property type="evidence" value="ECO:0007669"/>
    <property type="project" value="InterPro"/>
</dbReference>
<evidence type="ECO:0000256" key="2">
    <source>
        <dbReference type="ARBA" id="ARBA00022692"/>
    </source>
</evidence>
<dbReference type="InterPro" id="IPR050307">
    <property type="entry name" value="Sterol_Desaturase_Related"/>
</dbReference>
<feature type="domain" description="Fatty acid hydroxylase" evidence="7">
    <location>
        <begin position="100"/>
        <end position="234"/>
    </location>
</feature>
<comment type="subcellular location">
    <subcellularLocation>
        <location evidence="1">Membrane</location>
    </subcellularLocation>
</comment>
<feature type="transmembrane region" description="Helical" evidence="6">
    <location>
        <begin position="59"/>
        <end position="80"/>
    </location>
</feature>
<keyword evidence="3 6" id="KW-1133">Transmembrane helix</keyword>
<dbReference type="GO" id="GO:0008610">
    <property type="term" value="P:lipid biosynthetic process"/>
    <property type="evidence" value="ECO:0007669"/>
    <property type="project" value="InterPro"/>
</dbReference>
<evidence type="ECO:0000256" key="5">
    <source>
        <dbReference type="SAM" id="MobiDB-lite"/>
    </source>
</evidence>
<evidence type="ECO:0000313" key="9">
    <source>
        <dbReference type="Proteomes" id="UP000324233"/>
    </source>
</evidence>
<evidence type="ECO:0000256" key="6">
    <source>
        <dbReference type="SAM" id="Phobius"/>
    </source>
</evidence>
<protein>
    <submittedName>
        <fullName evidence="8">Fatty acid hydroxylase superfamily protein</fullName>
    </submittedName>
</protein>
<dbReference type="KEGG" id="agv:OJF2_00810"/>
<organism evidence="8 9">
    <name type="scientific">Aquisphaera giovannonii</name>
    <dbReference type="NCBI Taxonomy" id="406548"/>
    <lineage>
        <taxon>Bacteria</taxon>
        <taxon>Pseudomonadati</taxon>
        <taxon>Planctomycetota</taxon>
        <taxon>Planctomycetia</taxon>
        <taxon>Isosphaerales</taxon>
        <taxon>Isosphaeraceae</taxon>
        <taxon>Aquisphaera</taxon>
    </lineage>
</organism>